<proteinExistence type="predicted"/>
<evidence type="ECO:0000313" key="3">
    <source>
        <dbReference type="Proteomes" id="UP001485043"/>
    </source>
</evidence>
<comment type="caution">
    <text evidence="2">The sequence shown here is derived from an EMBL/GenBank/DDBJ whole genome shotgun (WGS) entry which is preliminary data.</text>
</comment>
<reference evidence="2 3" key="1">
    <citation type="journal article" date="2024" name="Nat. Commun.">
        <title>Phylogenomics reveals the evolutionary origins of lichenization in chlorophyte algae.</title>
        <authorList>
            <person name="Puginier C."/>
            <person name="Libourel C."/>
            <person name="Otte J."/>
            <person name="Skaloud P."/>
            <person name="Haon M."/>
            <person name="Grisel S."/>
            <person name="Petersen M."/>
            <person name="Berrin J.G."/>
            <person name="Delaux P.M."/>
            <person name="Dal Grande F."/>
            <person name="Keller J."/>
        </authorList>
    </citation>
    <scope>NUCLEOTIDE SEQUENCE [LARGE SCALE GENOMIC DNA]</scope>
    <source>
        <strain evidence="2 3">SAG 2523</strain>
    </source>
</reference>
<dbReference type="GO" id="GO:0030674">
    <property type="term" value="F:protein-macromolecule adaptor activity"/>
    <property type="evidence" value="ECO:0007669"/>
    <property type="project" value="TreeGrafter"/>
</dbReference>
<evidence type="ECO:0000313" key="2">
    <source>
        <dbReference type="EMBL" id="KAK9838582.1"/>
    </source>
</evidence>
<name>A0AAW1RYB3_9CHLO</name>
<dbReference type="InterPro" id="IPR038966">
    <property type="entry name" value="TMA17"/>
</dbReference>
<keyword evidence="3" id="KW-1185">Reference proteome</keyword>
<evidence type="ECO:0000256" key="1">
    <source>
        <dbReference type="SAM" id="Coils"/>
    </source>
</evidence>
<sequence length="94" mass="10414">MAVGFQREDTVDSLRRERARLLNAIDHLLRSNAVLENELRSQSDSDLRDAVGENAVVIAKYRTKVAELEDEIEALEPGTRASMMGLPDGAAVYI</sequence>
<protein>
    <submittedName>
        <fullName evidence="2">Uncharacterized protein</fullName>
    </submittedName>
</protein>
<accession>A0AAW1RYB3</accession>
<gene>
    <name evidence="2" type="ORF">WJX84_006321</name>
</gene>
<dbReference type="PANTHER" id="PTHR40422">
    <property type="entry name" value="TRANSLATION MACHINERY-ASSOCIATED PROTEIN 17"/>
    <property type="match status" value="1"/>
</dbReference>
<dbReference type="EMBL" id="JALJOV010001893">
    <property type="protein sequence ID" value="KAK9838582.1"/>
    <property type="molecule type" value="Genomic_DNA"/>
</dbReference>
<dbReference type="PANTHER" id="PTHR40422:SF1">
    <property type="entry name" value="TRANSLATION MACHINERY-ASSOCIATED PROTEIN 17"/>
    <property type="match status" value="1"/>
</dbReference>
<dbReference type="Proteomes" id="UP001485043">
    <property type="component" value="Unassembled WGS sequence"/>
</dbReference>
<organism evidence="2 3">
    <name type="scientific">Apatococcus fuscideae</name>
    <dbReference type="NCBI Taxonomy" id="2026836"/>
    <lineage>
        <taxon>Eukaryota</taxon>
        <taxon>Viridiplantae</taxon>
        <taxon>Chlorophyta</taxon>
        <taxon>core chlorophytes</taxon>
        <taxon>Trebouxiophyceae</taxon>
        <taxon>Chlorellales</taxon>
        <taxon>Chlorellaceae</taxon>
        <taxon>Apatococcus</taxon>
    </lineage>
</organism>
<dbReference type="AlphaFoldDB" id="A0AAW1RYB3"/>
<keyword evidence="1" id="KW-0175">Coiled coil</keyword>
<feature type="coiled-coil region" evidence="1">
    <location>
        <begin position="11"/>
        <end position="38"/>
    </location>
</feature>
<dbReference type="GO" id="GO:0070682">
    <property type="term" value="P:proteasome regulatory particle assembly"/>
    <property type="evidence" value="ECO:0007669"/>
    <property type="project" value="InterPro"/>
</dbReference>